<dbReference type="EMBL" id="WEKT01000091">
    <property type="protein sequence ID" value="MZI96061.1"/>
    <property type="molecule type" value="Genomic_DNA"/>
</dbReference>
<sequence>MINTKFCDFIFISEKLKSYYPNSGFRLSPLVRKYLTNGDLLEDFCQKAKIKFEGLINNIEDSNSGLSSSLCSSFSKINTIYADIHDQSVKQSIANLTPNSKKLRDKHYDFDLSGNVISELIKVFEEKNELLWKRYFPKLSFEDTMSLRFLRKNLTEIDDLKNKIEKLEDLIAIQMDMILELEKKNR</sequence>
<dbReference type="Proteomes" id="UP000462621">
    <property type="component" value="Unassembled WGS sequence"/>
</dbReference>
<feature type="coiled-coil region" evidence="1">
    <location>
        <begin position="150"/>
        <end position="184"/>
    </location>
</feature>
<dbReference type="AlphaFoldDB" id="A0A7X4LQS3"/>
<evidence type="ECO:0000313" key="2">
    <source>
        <dbReference type="EMBL" id="MZI96061.1"/>
    </source>
</evidence>
<keyword evidence="3" id="KW-1185">Reference proteome</keyword>
<evidence type="ECO:0000313" key="3">
    <source>
        <dbReference type="Proteomes" id="UP000462621"/>
    </source>
</evidence>
<keyword evidence="1" id="KW-0175">Coiled coil</keyword>
<name>A0A7X4LQS3_9VIBR</name>
<organism evidence="2 3">
    <name type="scientific">Vibrio eleionomae</name>
    <dbReference type="NCBI Taxonomy" id="2653505"/>
    <lineage>
        <taxon>Bacteria</taxon>
        <taxon>Pseudomonadati</taxon>
        <taxon>Pseudomonadota</taxon>
        <taxon>Gammaproteobacteria</taxon>
        <taxon>Vibrionales</taxon>
        <taxon>Vibrionaceae</taxon>
        <taxon>Vibrio</taxon>
    </lineage>
</organism>
<protein>
    <submittedName>
        <fullName evidence="2">Uncharacterized protein</fullName>
    </submittedName>
</protein>
<gene>
    <name evidence="2" type="ORF">F9817_23020</name>
</gene>
<reference evidence="2 3" key="1">
    <citation type="submission" date="2019-10" db="EMBL/GenBank/DDBJ databases">
        <title>Vibrio sp. nov. isolated from a shrimp pond.</title>
        <authorList>
            <person name="Gomez-Gil B."/>
            <person name="Enciso-Ibarra J."/>
            <person name="Enciso-Ibarra K."/>
            <person name="Bolan-Mejia C."/>
        </authorList>
    </citation>
    <scope>NUCLEOTIDE SEQUENCE [LARGE SCALE GENOMIC DNA]</scope>
    <source>
        <strain evidence="2 3">CAIM 722</strain>
    </source>
</reference>
<proteinExistence type="predicted"/>
<evidence type="ECO:0000256" key="1">
    <source>
        <dbReference type="SAM" id="Coils"/>
    </source>
</evidence>
<dbReference type="RefSeq" id="WP_161158555.1">
    <property type="nucleotide sequence ID" value="NZ_WEKT01000091.1"/>
</dbReference>
<comment type="caution">
    <text evidence="2">The sequence shown here is derived from an EMBL/GenBank/DDBJ whole genome shotgun (WGS) entry which is preliminary data.</text>
</comment>
<accession>A0A7X4LQS3</accession>